<dbReference type="EMBL" id="JACAZH010000001">
    <property type="protein sequence ID" value="KAF7376542.1"/>
    <property type="molecule type" value="Genomic_DNA"/>
</dbReference>
<dbReference type="InterPro" id="IPR018631">
    <property type="entry name" value="AAA-ATPase-like_dom"/>
</dbReference>
<dbReference type="PANTHER" id="PTHR34825:SF1">
    <property type="entry name" value="AAA-ATPASE-LIKE DOMAIN-CONTAINING PROTEIN"/>
    <property type="match status" value="1"/>
</dbReference>
<gene>
    <name evidence="3" type="ORF">MSAN_00070300</name>
</gene>
<dbReference type="Proteomes" id="UP000623467">
    <property type="component" value="Unassembled WGS sequence"/>
</dbReference>
<dbReference type="Pfam" id="PF09820">
    <property type="entry name" value="AAA-ATPase_like"/>
    <property type="match status" value="1"/>
</dbReference>
<protein>
    <recommendedName>
        <fullName evidence="2">AAA-ATPase-like domain-containing protein</fullName>
    </recommendedName>
</protein>
<proteinExistence type="predicted"/>
<evidence type="ECO:0000259" key="2">
    <source>
        <dbReference type="Pfam" id="PF09820"/>
    </source>
</evidence>
<dbReference type="AlphaFoldDB" id="A0A8H7DKB2"/>
<name>A0A8H7DKB2_9AGAR</name>
<evidence type="ECO:0000313" key="4">
    <source>
        <dbReference type="Proteomes" id="UP000623467"/>
    </source>
</evidence>
<evidence type="ECO:0000313" key="3">
    <source>
        <dbReference type="EMBL" id="KAF7376542.1"/>
    </source>
</evidence>
<feature type="compositionally biased region" description="Basic and acidic residues" evidence="1">
    <location>
        <begin position="60"/>
        <end position="75"/>
    </location>
</feature>
<comment type="caution">
    <text evidence="3">The sequence shown here is derived from an EMBL/GenBank/DDBJ whole genome shotgun (WGS) entry which is preliminary data.</text>
</comment>
<feature type="domain" description="AAA-ATPase-like" evidence="2">
    <location>
        <begin position="106"/>
        <end position="265"/>
    </location>
</feature>
<accession>A0A8H7DKB2</accession>
<dbReference type="PANTHER" id="PTHR34825">
    <property type="entry name" value="CONSERVED PROTEIN, WITH A WEAK D-GALACTARATE DEHYDRATASE/ALTRONATE HYDROLASE DOMAIN"/>
    <property type="match status" value="1"/>
</dbReference>
<dbReference type="OrthoDB" id="5380555at2759"/>
<reference evidence="3" key="1">
    <citation type="submission" date="2020-05" db="EMBL/GenBank/DDBJ databases">
        <title>Mycena genomes resolve the evolution of fungal bioluminescence.</title>
        <authorList>
            <person name="Tsai I.J."/>
        </authorList>
    </citation>
    <scope>NUCLEOTIDE SEQUENCE</scope>
    <source>
        <strain evidence="3">160909Yilan</strain>
    </source>
</reference>
<keyword evidence="4" id="KW-1185">Reference proteome</keyword>
<evidence type="ECO:0000256" key="1">
    <source>
        <dbReference type="SAM" id="MobiDB-lite"/>
    </source>
</evidence>
<feature type="region of interest" description="Disordered" evidence="1">
    <location>
        <begin position="44"/>
        <end position="80"/>
    </location>
</feature>
<organism evidence="3 4">
    <name type="scientific">Mycena sanguinolenta</name>
    <dbReference type="NCBI Taxonomy" id="230812"/>
    <lineage>
        <taxon>Eukaryota</taxon>
        <taxon>Fungi</taxon>
        <taxon>Dikarya</taxon>
        <taxon>Basidiomycota</taxon>
        <taxon>Agaricomycotina</taxon>
        <taxon>Agaricomycetes</taxon>
        <taxon>Agaricomycetidae</taxon>
        <taxon>Agaricales</taxon>
        <taxon>Marasmiineae</taxon>
        <taxon>Mycenaceae</taxon>
        <taxon>Mycena</taxon>
    </lineage>
</organism>
<sequence length="676" mass="75956">MVTSDTVEIVHVASCPNSINPGVEICDCFKPQFDIGLDTKLIFLPPSSPSPGSTSSKRSFRWDENESSSDGERGQKRVKRRSLSPFLPHSRAFRAIDAFLHPPSDLFIDKTKRIIDLPDKFQCLVLRPPQFGKTMFLSTLYHFYDKHGTEQFNKRFGFLDVVTKAATPVQHNQHLCLSFDLSVFWVSSALTVIASRLKNQISHVLDSFLIEYATELDLSNPQNYMEEKDLERKFTKTFDLVRACGHSLFVGVDNYDSPTRKLTLAAHKTVRKGFATARDVENLLDSCLWRPLMAATDVIDKLWVTGALLVDYPSLRSLATDGGPGLDSVCGFTEEEAQCFAQSLVHEAPDMADLRRFCGSYVFSSQVAATQSLLHPRLLINRIFEMALLDAPLDEDSFELLSRILETVPEESDAPQAVTLNGLIELLATGAVDIGDQSAAPFDLAATKRVTWNDLHFAGALTYDAQSSNTFKIASRQALSLIHSRVDHIFDDRHELSCTITNALHHFSIQGDPEPFLELLSRVLCDLARRSFGRKHEPNLHGIFELVMRNSRCWMRDVHPIILQAAENCRYTQVPAYQPEEELIVELKTLTLRGMWHAVNLGEPTAEALAAFHEELVKLKEDELLARPYTTWSPTLNAMETVLVGSFFDSEPPENPRFLAVGGAHVLLQQRPRENI</sequence>